<proteinExistence type="predicted"/>
<reference evidence="1" key="2">
    <citation type="journal article" date="2015" name="Fish Shellfish Immunol.">
        <title>Early steps in the European eel (Anguilla anguilla)-Vibrio vulnificus interaction in the gills: Role of the RtxA13 toxin.</title>
        <authorList>
            <person name="Callol A."/>
            <person name="Pajuelo D."/>
            <person name="Ebbesson L."/>
            <person name="Teles M."/>
            <person name="MacKenzie S."/>
            <person name="Amaro C."/>
        </authorList>
    </citation>
    <scope>NUCLEOTIDE SEQUENCE</scope>
</reference>
<dbReference type="EMBL" id="GBXM01064429">
    <property type="protein sequence ID" value="JAH44148.1"/>
    <property type="molecule type" value="Transcribed_RNA"/>
</dbReference>
<evidence type="ECO:0000313" key="1">
    <source>
        <dbReference type="EMBL" id="JAH44148.1"/>
    </source>
</evidence>
<name>A0A0E9SUB3_ANGAN</name>
<dbReference type="AlphaFoldDB" id="A0A0E9SUB3"/>
<accession>A0A0E9SUB3</accession>
<protein>
    <submittedName>
        <fullName evidence="1">Uncharacterized protein</fullName>
    </submittedName>
</protein>
<reference evidence="1" key="1">
    <citation type="submission" date="2014-11" db="EMBL/GenBank/DDBJ databases">
        <authorList>
            <person name="Amaro Gonzalez C."/>
        </authorList>
    </citation>
    <scope>NUCLEOTIDE SEQUENCE</scope>
</reference>
<organism evidence="1">
    <name type="scientific">Anguilla anguilla</name>
    <name type="common">European freshwater eel</name>
    <name type="synonym">Muraena anguilla</name>
    <dbReference type="NCBI Taxonomy" id="7936"/>
    <lineage>
        <taxon>Eukaryota</taxon>
        <taxon>Metazoa</taxon>
        <taxon>Chordata</taxon>
        <taxon>Craniata</taxon>
        <taxon>Vertebrata</taxon>
        <taxon>Euteleostomi</taxon>
        <taxon>Actinopterygii</taxon>
        <taxon>Neopterygii</taxon>
        <taxon>Teleostei</taxon>
        <taxon>Anguilliformes</taxon>
        <taxon>Anguillidae</taxon>
        <taxon>Anguilla</taxon>
    </lineage>
</organism>
<sequence>MNCVEDGDALSTLYQKAESELAFSCKN</sequence>